<proteinExistence type="predicted"/>
<feature type="domain" description="SWIM-type" evidence="3">
    <location>
        <begin position="68"/>
        <end position="95"/>
    </location>
</feature>
<keyword evidence="2" id="KW-0862">Zinc</keyword>
<comment type="caution">
    <text evidence="6">The sequence shown here is derived from an EMBL/GenBank/DDBJ whole genome shotgun (WGS) entry which is preliminary data.</text>
</comment>
<keyword evidence="6" id="KW-0347">Helicase</keyword>
<dbReference type="AlphaFoldDB" id="A0A7W6G9H8"/>
<keyword evidence="7" id="KW-1185">Reference proteome</keyword>
<name>A0A7W6G9H8_9SPHN</name>
<dbReference type="SMART" id="SM00490">
    <property type="entry name" value="HELICc"/>
    <property type="match status" value="1"/>
</dbReference>
<evidence type="ECO:0000259" key="4">
    <source>
        <dbReference type="PROSITE" id="PS51192"/>
    </source>
</evidence>
<dbReference type="GO" id="GO:0016787">
    <property type="term" value="F:hydrolase activity"/>
    <property type="evidence" value="ECO:0007669"/>
    <property type="project" value="UniProtKB-KW"/>
</dbReference>
<accession>A0A7W6G9H8</accession>
<dbReference type="PROSITE" id="PS51194">
    <property type="entry name" value="HELICASE_CTER"/>
    <property type="match status" value="1"/>
</dbReference>
<dbReference type="GO" id="GO:0008270">
    <property type="term" value="F:zinc ion binding"/>
    <property type="evidence" value="ECO:0007669"/>
    <property type="project" value="UniProtKB-KW"/>
</dbReference>
<dbReference type="Pfam" id="PF00176">
    <property type="entry name" value="SNF2-rel_dom"/>
    <property type="match status" value="1"/>
</dbReference>
<dbReference type="SUPFAM" id="SSF52540">
    <property type="entry name" value="P-loop containing nucleoside triphosphate hydrolases"/>
    <property type="match status" value="2"/>
</dbReference>
<dbReference type="SMART" id="SM00487">
    <property type="entry name" value="DEXDc"/>
    <property type="match status" value="1"/>
</dbReference>
<dbReference type="PROSITE" id="PS51192">
    <property type="entry name" value="HELICASE_ATP_BIND_1"/>
    <property type="match status" value="1"/>
</dbReference>
<dbReference type="Gene3D" id="3.40.50.300">
    <property type="entry name" value="P-loop containing nucleotide triphosphate hydrolases"/>
    <property type="match status" value="1"/>
</dbReference>
<keyword evidence="1" id="KW-0378">Hydrolase</keyword>
<evidence type="ECO:0000313" key="6">
    <source>
        <dbReference type="EMBL" id="MBB3957072.1"/>
    </source>
</evidence>
<dbReference type="Proteomes" id="UP000548867">
    <property type="component" value="Unassembled WGS sequence"/>
</dbReference>
<keyword evidence="6" id="KW-0067">ATP-binding</keyword>
<dbReference type="InterPro" id="IPR049730">
    <property type="entry name" value="SNF2/RAD54-like_C"/>
</dbReference>
<dbReference type="RefSeq" id="WP_183628065.1">
    <property type="nucleotide sequence ID" value="NZ_JACIDX010000019.1"/>
</dbReference>
<evidence type="ECO:0000313" key="7">
    <source>
        <dbReference type="Proteomes" id="UP000548867"/>
    </source>
</evidence>
<reference evidence="6 7" key="1">
    <citation type="submission" date="2020-08" db="EMBL/GenBank/DDBJ databases">
        <title>Genomic Encyclopedia of Type Strains, Phase IV (KMG-IV): sequencing the most valuable type-strain genomes for metagenomic binning, comparative biology and taxonomic classification.</title>
        <authorList>
            <person name="Goeker M."/>
        </authorList>
    </citation>
    <scope>NUCLEOTIDE SEQUENCE [LARGE SCALE GENOMIC DNA]</scope>
    <source>
        <strain evidence="6 7">DSM 27057</strain>
    </source>
</reference>
<evidence type="ECO:0000259" key="3">
    <source>
        <dbReference type="PROSITE" id="PS50966"/>
    </source>
</evidence>
<evidence type="ECO:0000256" key="2">
    <source>
        <dbReference type="PROSITE-ProRule" id="PRU00325"/>
    </source>
</evidence>
<dbReference type="EMBL" id="JACIDX010000019">
    <property type="protein sequence ID" value="MBB3957072.1"/>
    <property type="molecule type" value="Genomic_DNA"/>
</dbReference>
<dbReference type="InterPro" id="IPR000330">
    <property type="entry name" value="SNF2_N"/>
</dbReference>
<dbReference type="PANTHER" id="PTHR10799">
    <property type="entry name" value="SNF2/RAD54 HELICASE FAMILY"/>
    <property type="match status" value="1"/>
</dbReference>
<dbReference type="GO" id="GO:0004386">
    <property type="term" value="F:helicase activity"/>
    <property type="evidence" value="ECO:0007669"/>
    <property type="project" value="UniProtKB-KW"/>
</dbReference>
<feature type="domain" description="Helicase C-terminal" evidence="5">
    <location>
        <begin position="949"/>
        <end position="1107"/>
    </location>
</feature>
<keyword evidence="2" id="KW-0863">Zinc-finger</keyword>
<dbReference type="GO" id="GO:0005524">
    <property type="term" value="F:ATP binding"/>
    <property type="evidence" value="ECO:0007669"/>
    <property type="project" value="InterPro"/>
</dbReference>
<keyword evidence="2" id="KW-0479">Metal-binding</keyword>
<dbReference type="InterPro" id="IPR027417">
    <property type="entry name" value="P-loop_NTPase"/>
</dbReference>
<dbReference type="InterPro" id="IPR007527">
    <property type="entry name" value="Znf_SWIM"/>
</dbReference>
<protein>
    <submittedName>
        <fullName evidence="6">Superfamily II DNA or RNA helicase</fullName>
    </submittedName>
</protein>
<dbReference type="InterPro" id="IPR038718">
    <property type="entry name" value="SNF2-like_sf"/>
</dbReference>
<gene>
    <name evidence="6" type="ORF">GGR38_004046</name>
</gene>
<dbReference type="Gene3D" id="3.40.50.10810">
    <property type="entry name" value="Tandem AAA-ATPase domain"/>
    <property type="match status" value="1"/>
</dbReference>
<dbReference type="PROSITE" id="PS50966">
    <property type="entry name" value="ZF_SWIM"/>
    <property type="match status" value="1"/>
</dbReference>
<dbReference type="InterPro" id="IPR014001">
    <property type="entry name" value="Helicase_ATP-bd"/>
</dbReference>
<evidence type="ECO:0000259" key="5">
    <source>
        <dbReference type="PROSITE" id="PS51194"/>
    </source>
</evidence>
<evidence type="ECO:0000256" key="1">
    <source>
        <dbReference type="ARBA" id="ARBA00022801"/>
    </source>
</evidence>
<dbReference type="InterPro" id="IPR001650">
    <property type="entry name" value="Helicase_C-like"/>
</dbReference>
<dbReference type="CDD" id="cd18793">
    <property type="entry name" value="SF2_C_SNF"/>
    <property type="match status" value="1"/>
</dbReference>
<organism evidence="6 7">
    <name type="scientific">Novosphingobium sediminicola</name>
    <dbReference type="NCBI Taxonomy" id="563162"/>
    <lineage>
        <taxon>Bacteria</taxon>
        <taxon>Pseudomonadati</taxon>
        <taxon>Pseudomonadota</taxon>
        <taxon>Alphaproteobacteria</taxon>
        <taxon>Sphingomonadales</taxon>
        <taxon>Sphingomonadaceae</taxon>
        <taxon>Novosphingobium</taxon>
    </lineage>
</organism>
<dbReference type="Pfam" id="PF00271">
    <property type="entry name" value="Helicase_C"/>
    <property type="match status" value="1"/>
</dbReference>
<keyword evidence="6" id="KW-0547">Nucleotide-binding</keyword>
<dbReference type="Pfam" id="PF04434">
    <property type="entry name" value="SWIM"/>
    <property type="match status" value="1"/>
</dbReference>
<sequence length="1111" mass="121377">MPSPFPEITDEQVGDMVQTVAMMRAGLDYARQGRVTGLDYDEEMGLVTAIVRGSGDNHYFTSLVLSEYDIDIETECTCPVGYGCKHAAAVAFAMREAAPTKPRLRIDAAPPAGTAVSGAVGQWLAQIDTDVLVERLRFEPVCFVIEPKPAFKKPKRSKGQPDDTPARCLLQIRPFRQRGRAGEWTPVHLWEIQQNRLQIPLPALRLLARMAPEGLGGDFTGDKVPRGHHGWQWLCEAAGLGLLHWKAPGGPALTIGPDNMKAEFVWRLLADGSRCLDLTGLPARVKVAAGDPPLVIDEATATMTLIDTGMAPDRTGRLLAMPPVTPADIPHITARWAVLAGDAIPAPTFRTAQDIAVTPRPVLRFLVDKLDLRDTQRYWHRESWRAAPCKITRLAFDYDGHRVQAPAATQDVIVRGAEGPVRLIRDLIAEQAAADRLADLSVAPLSVFGDVRLRPHQGWDHSLTKEAGDYPEFIANAARMLEAEGWLIEYGADWPHIPAPSTPADLGLALTPAPRPTSDEPDAAIDWFDLELPALVGDRRIDILPALRQWLAQGGEDLLALADDHQIAIPIDKLHFTTVALGPLRPLLASLLRLALADSAATTLRFNRYDAGVVHDLAGDGVTWTSADALRSLAEALHDPAHANYSPPETLRAQLRPYQRAGAGWLQALRSAGLGGILADDMGLGKTLQAIAHLLQTGKGPSLIVAPTSVLPNWQAELARFAPHLSCHLWHGQNRREAAGAMAEADIILTSYPLLSRDKDILTARVWAVTVLDEAHVLKNPATAGFKAAAALRAGQTIALTGTPLENRLNDIWALATLTNPGLLGTFEHFRKTYRTPIEKHGDISAKTALVRRLRPFLLRRTKDQVTTELPAKTLIPERIELTEAQNRLYESQRLLMQTRVRDEIARVGLMRAQIIVLDAMLKLRQICCDPELLPGGAGTGIASAKRARLLEMIPELISEGRRVIIFSQFTAMLDRISGDLSAAGFDHEQLRGTTRDRARPVRRFQNGEVALILVSLKAGGAGINLTAADTVILYDPWWNPAVEAQAVDRAHRIGQTKPVFVHRLIATGTIEDKILALQERKQDLADLLWSEDAGGGSSALNDEDIAFLLG</sequence>
<feature type="domain" description="Helicase ATP-binding" evidence="4">
    <location>
        <begin position="667"/>
        <end position="822"/>
    </location>
</feature>